<dbReference type="Proteomes" id="UP000515908">
    <property type="component" value="Chromosome 06"/>
</dbReference>
<dbReference type="VEuPathDB" id="TriTrypDB:ADEAN_000361200"/>
<evidence type="ECO:0000313" key="1">
    <source>
        <dbReference type="EMBL" id="CAD2216151.1"/>
    </source>
</evidence>
<accession>A0A7G2CAQ0</accession>
<name>A0A7G2CAQ0_9TRYP</name>
<evidence type="ECO:0000313" key="2">
    <source>
        <dbReference type="Proteomes" id="UP000515908"/>
    </source>
</evidence>
<sequence>MQLSSYAHPENPPCLSPIHFSVQYILHHRLDHNNNHHHSDYVSIRMKEEREKRGSDALLPLDHPPPREDVLSTLDKREISKITFRDALYAHLLDIVPSRPYIQTGVWTTPNNNNNNYIVQFDAAIAVYASPHNHHHHNYRFSEGRLWQNREEILRRLREEILVNVKIDLTSSSYNYDYRSLFFQSLLVPYLGLEGSEGHVENVLLDGVYL</sequence>
<organism evidence="1 2">
    <name type="scientific">Angomonas deanei</name>
    <dbReference type="NCBI Taxonomy" id="59799"/>
    <lineage>
        <taxon>Eukaryota</taxon>
        <taxon>Discoba</taxon>
        <taxon>Euglenozoa</taxon>
        <taxon>Kinetoplastea</taxon>
        <taxon>Metakinetoplastina</taxon>
        <taxon>Trypanosomatida</taxon>
        <taxon>Trypanosomatidae</taxon>
        <taxon>Strigomonadinae</taxon>
        <taxon>Angomonas</taxon>
    </lineage>
</organism>
<reference evidence="1 2" key="1">
    <citation type="submission" date="2020-08" db="EMBL/GenBank/DDBJ databases">
        <authorList>
            <person name="Newling K."/>
            <person name="Davey J."/>
            <person name="Forrester S."/>
        </authorList>
    </citation>
    <scope>NUCLEOTIDE SEQUENCE [LARGE SCALE GENOMIC DNA]</scope>
    <source>
        <strain evidence="2">Crithidia deanei Carvalho (ATCC PRA-265)</strain>
    </source>
</reference>
<dbReference type="EMBL" id="LR877150">
    <property type="protein sequence ID" value="CAD2216151.1"/>
    <property type="molecule type" value="Genomic_DNA"/>
</dbReference>
<protein>
    <submittedName>
        <fullName evidence="1">Uncharacterized protein</fullName>
    </submittedName>
</protein>
<gene>
    <name evidence="1" type="ORF">ADEAN_000361200</name>
</gene>
<dbReference type="AlphaFoldDB" id="A0A7G2CAQ0"/>
<proteinExistence type="predicted"/>
<keyword evidence="2" id="KW-1185">Reference proteome</keyword>